<comment type="similarity">
    <text evidence="1">Belongs to the ROK (NagC/XylR) family.</text>
</comment>
<evidence type="ECO:0000313" key="3">
    <source>
        <dbReference type="Proteomes" id="UP000662857"/>
    </source>
</evidence>
<dbReference type="PANTHER" id="PTHR18964">
    <property type="entry name" value="ROK (REPRESSOR, ORF, KINASE) FAMILY"/>
    <property type="match status" value="1"/>
</dbReference>
<dbReference type="EMBL" id="CP070499">
    <property type="protein sequence ID" value="QSB16640.1"/>
    <property type="molecule type" value="Genomic_DNA"/>
</dbReference>
<protein>
    <submittedName>
        <fullName evidence="2">ROK family protein</fullName>
    </submittedName>
</protein>
<dbReference type="KEGG" id="nhy:JQS43_10370"/>
<dbReference type="RefSeq" id="WP_239678865.1">
    <property type="nucleotide sequence ID" value="NZ_CP070499.1"/>
</dbReference>
<organism evidence="2 3">
    <name type="scientific">Natronosporangium hydrolyticum</name>
    <dbReference type="NCBI Taxonomy" id="2811111"/>
    <lineage>
        <taxon>Bacteria</taxon>
        <taxon>Bacillati</taxon>
        <taxon>Actinomycetota</taxon>
        <taxon>Actinomycetes</taxon>
        <taxon>Micromonosporales</taxon>
        <taxon>Micromonosporaceae</taxon>
        <taxon>Natronosporangium</taxon>
    </lineage>
</organism>
<dbReference type="SUPFAM" id="SSF53067">
    <property type="entry name" value="Actin-like ATPase domain"/>
    <property type="match status" value="1"/>
</dbReference>
<dbReference type="InterPro" id="IPR049874">
    <property type="entry name" value="ROK_cs"/>
</dbReference>
<evidence type="ECO:0000313" key="2">
    <source>
        <dbReference type="EMBL" id="QSB16640.1"/>
    </source>
</evidence>
<gene>
    <name evidence="2" type="ORF">JQS43_10370</name>
</gene>
<sequence>MTAGVTVLGIDIGGIGIKVCLLDADGSVVAHDRIPTPPGGEAMVEAAAALGETLAADQQRRIHAAGAGVAGVVEDGVVTAASSSFTDWTGYPVRAALETRLGVPAVVMNDVNAFLVGEATLGAVRAERDVLGVTLGTGVGGAVWLDGALYLGRSGAAGEIGHMPGFGSEPCTCGQAGHLETLASGRGVARRYLAGGGAPLTDGAAEVAARARTGDELAGRVFREAGAGVARAALMVAAVVDVVDVVIGGGLAQSPDLLRPAIEAAVAAEPPVSGRPVRIHFAALGSLAAAVGAASQAAIPIQSGA</sequence>
<reference evidence="2" key="1">
    <citation type="submission" date="2021-02" db="EMBL/GenBank/DDBJ databases">
        <title>Natrosporangium hydrolyticum gen. nov., sp. nov, a haloalkaliphilic actinobacterium from a soda solonchak soil.</title>
        <authorList>
            <person name="Sorokin D.Y."/>
            <person name="Khijniak T.V."/>
            <person name="Zakharycheva A.P."/>
            <person name="Boueva O.V."/>
            <person name="Ariskina E.V."/>
            <person name="Hahnke R.L."/>
            <person name="Bunk B."/>
            <person name="Sproer C."/>
            <person name="Schumann P."/>
            <person name="Evtushenko L.I."/>
            <person name="Kublanov I.V."/>
        </authorList>
    </citation>
    <scope>NUCLEOTIDE SEQUENCE</scope>
    <source>
        <strain evidence="2">DSM 106523</strain>
    </source>
</reference>
<dbReference type="Proteomes" id="UP000662857">
    <property type="component" value="Chromosome"/>
</dbReference>
<dbReference type="Pfam" id="PF00480">
    <property type="entry name" value="ROK"/>
    <property type="match status" value="1"/>
</dbReference>
<proteinExistence type="inferred from homology"/>
<dbReference type="InterPro" id="IPR043129">
    <property type="entry name" value="ATPase_NBD"/>
</dbReference>
<accession>A0A895YRA0</accession>
<evidence type="ECO:0000256" key="1">
    <source>
        <dbReference type="ARBA" id="ARBA00006479"/>
    </source>
</evidence>
<dbReference type="AlphaFoldDB" id="A0A895YRA0"/>
<keyword evidence="3" id="KW-1185">Reference proteome</keyword>
<dbReference type="PROSITE" id="PS01125">
    <property type="entry name" value="ROK"/>
    <property type="match status" value="1"/>
</dbReference>
<dbReference type="InterPro" id="IPR000600">
    <property type="entry name" value="ROK"/>
</dbReference>
<dbReference type="Gene3D" id="3.30.420.40">
    <property type="match status" value="2"/>
</dbReference>
<name>A0A895YRA0_9ACTN</name>
<dbReference type="PANTHER" id="PTHR18964:SF169">
    <property type="entry name" value="N-ACETYLMANNOSAMINE KINASE"/>
    <property type="match status" value="1"/>
</dbReference>